<sequence length="122" mass="13512">MTKMLETHPWAGISCWSTPVPSTSDRLHRLVVYQDGKSVRTSIFLDMTRARLRNIADCAIGHTNMLHDPGALIVDYTAPAGVFACRQLYDELVLLTAKRGVLIVHRPFTMGTAPHEAAPGRQ</sequence>
<proteinExistence type="predicted"/>
<organism evidence="1 2">
    <name type="scientific">Prorocentrum cordatum</name>
    <dbReference type="NCBI Taxonomy" id="2364126"/>
    <lineage>
        <taxon>Eukaryota</taxon>
        <taxon>Sar</taxon>
        <taxon>Alveolata</taxon>
        <taxon>Dinophyceae</taxon>
        <taxon>Prorocentrales</taxon>
        <taxon>Prorocentraceae</taxon>
        <taxon>Prorocentrum</taxon>
    </lineage>
</organism>
<evidence type="ECO:0000313" key="1">
    <source>
        <dbReference type="EMBL" id="CAK0864226.1"/>
    </source>
</evidence>
<reference evidence="1" key="1">
    <citation type="submission" date="2023-10" db="EMBL/GenBank/DDBJ databases">
        <authorList>
            <person name="Chen Y."/>
            <person name="Shah S."/>
            <person name="Dougan E. K."/>
            <person name="Thang M."/>
            <person name="Chan C."/>
        </authorList>
    </citation>
    <scope>NUCLEOTIDE SEQUENCE [LARGE SCALE GENOMIC DNA]</scope>
</reference>
<name>A0ABN9UVR9_9DINO</name>
<accession>A0ABN9UVR9</accession>
<protein>
    <submittedName>
        <fullName evidence="1">Uncharacterized protein</fullName>
    </submittedName>
</protein>
<keyword evidence="2" id="KW-1185">Reference proteome</keyword>
<evidence type="ECO:0000313" key="2">
    <source>
        <dbReference type="Proteomes" id="UP001189429"/>
    </source>
</evidence>
<dbReference type="EMBL" id="CAUYUJ010016344">
    <property type="protein sequence ID" value="CAK0864226.1"/>
    <property type="molecule type" value="Genomic_DNA"/>
</dbReference>
<gene>
    <name evidence="1" type="ORF">PCOR1329_LOCUS52162</name>
</gene>
<dbReference type="Proteomes" id="UP001189429">
    <property type="component" value="Unassembled WGS sequence"/>
</dbReference>
<comment type="caution">
    <text evidence="1">The sequence shown here is derived from an EMBL/GenBank/DDBJ whole genome shotgun (WGS) entry which is preliminary data.</text>
</comment>